<accession>A0A382AAB4</accession>
<gene>
    <name evidence="1" type="ORF">METZ01_LOCUS150831</name>
</gene>
<reference evidence="1" key="1">
    <citation type="submission" date="2018-05" db="EMBL/GenBank/DDBJ databases">
        <authorList>
            <person name="Lanie J.A."/>
            <person name="Ng W.-L."/>
            <person name="Kazmierczak K.M."/>
            <person name="Andrzejewski T.M."/>
            <person name="Davidsen T.M."/>
            <person name="Wayne K.J."/>
            <person name="Tettelin H."/>
            <person name="Glass J.I."/>
            <person name="Rusch D."/>
            <person name="Podicherti R."/>
            <person name="Tsui H.-C.T."/>
            <person name="Winkler M.E."/>
        </authorList>
    </citation>
    <scope>NUCLEOTIDE SEQUENCE</scope>
</reference>
<feature type="non-terminal residue" evidence="1">
    <location>
        <position position="1"/>
    </location>
</feature>
<dbReference type="AlphaFoldDB" id="A0A382AAB4"/>
<organism evidence="1">
    <name type="scientific">marine metagenome</name>
    <dbReference type="NCBI Taxonomy" id="408172"/>
    <lineage>
        <taxon>unclassified sequences</taxon>
        <taxon>metagenomes</taxon>
        <taxon>ecological metagenomes</taxon>
    </lineage>
</organism>
<proteinExistence type="predicted"/>
<sequence length="61" mass="7033">RPIPRSKSFKHIFHDLNVRIAHDHVPSLDDRQPTAFLQRAKATSLPVNSDAILLRRHVFVP</sequence>
<protein>
    <submittedName>
        <fullName evidence="1">Uncharacterized protein</fullName>
    </submittedName>
</protein>
<dbReference type="EMBL" id="UINC01024414">
    <property type="protein sequence ID" value="SVA97977.1"/>
    <property type="molecule type" value="Genomic_DNA"/>
</dbReference>
<name>A0A382AAB4_9ZZZZ</name>
<evidence type="ECO:0000313" key="1">
    <source>
        <dbReference type="EMBL" id="SVA97977.1"/>
    </source>
</evidence>